<evidence type="ECO:0000256" key="1">
    <source>
        <dbReference type="SAM" id="MobiDB-lite"/>
    </source>
</evidence>
<feature type="compositionally biased region" description="Low complexity" evidence="1">
    <location>
        <begin position="812"/>
        <end position="845"/>
    </location>
</feature>
<dbReference type="PANTHER" id="PTHR31973">
    <property type="entry name" value="POLYPROTEIN, PUTATIVE-RELATED"/>
    <property type="match status" value="1"/>
</dbReference>
<dbReference type="GO" id="GO:0003964">
    <property type="term" value="F:RNA-directed DNA polymerase activity"/>
    <property type="evidence" value="ECO:0007669"/>
    <property type="project" value="UniProtKB-KW"/>
</dbReference>
<dbReference type="Proteomes" id="UP001151760">
    <property type="component" value="Unassembled WGS sequence"/>
</dbReference>
<feature type="region of interest" description="Disordered" evidence="1">
    <location>
        <begin position="807"/>
        <end position="875"/>
    </location>
</feature>
<dbReference type="Pfam" id="PF13966">
    <property type="entry name" value="zf-RVT"/>
    <property type="match status" value="1"/>
</dbReference>
<dbReference type="InterPro" id="IPR026960">
    <property type="entry name" value="RVT-Znf"/>
</dbReference>
<name>A0ABQ5IC56_9ASTR</name>
<organism evidence="3 4">
    <name type="scientific">Tanacetum coccineum</name>
    <dbReference type="NCBI Taxonomy" id="301880"/>
    <lineage>
        <taxon>Eukaryota</taxon>
        <taxon>Viridiplantae</taxon>
        <taxon>Streptophyta</taxon>
        <taxon>Embryophyta</taxon>
        <taxon>Tracheophyta</taxon>
        <taxon>Spermatophyta</taxon>
        <taxon>Magnoliopsida</taxon>
        <taxon>eudicotyledons</taxon>
        <taxon>Gunneridae</taxon>
        <taxon>Pentapetalae</taxon>
        <taxon>asterids</taxon>
        <taxon>campanulids</taxon>
        <taxon>Asterales</taxon>
        <taxon>Asteraceae</taxon>
        <taxon>Asteroideae</taxon>
        <taxon>Anthemideae</taxon>
        <taxon>Anthemidinae</taxon>
        <taxon>Tanacetum</taxon>
    </lineage>
</organism>
<comment type="caution">
    <text evidence="3">The sequence shown here is derived from an EMBL/GenBank/DDBJ whole genome shotgun (WGS) entry which is preliminary data.</text>
</comment>
<proteinExistence type="predicted"/>
<evidence type="ECO:0000313" key="3">
    <source>
        <dbReference type="EMBL" id="GJT96953.1"/>
    </source>
</evidence>
<reference evidence="3" key="1">
    <citation type="journal article" date="2022" name="Int. J. Mol. Sci.">
        <title>Draft Genome of Tanacetum Coccineum: Genomic Comparison of Closely Related Tanacetum-Family Plants.</title>
        <authorList>
            <person name="Yamashiro T."/>
            <person name="Shiraishi A."/>
            <person name="Nakayama K."/>
            <person name="Satake H."/>
        </authorList>
    </citation>
    <scope>NUCLEOTIDE SEQUENCE</scope>
</reference>
<dbReference type="EMBL" id="BQNB010020527">
    <property type="protein sequence ID" value="GJT96953.1"/>
    <property type="molecule type" value="Genomic_DNA"/>
</dbReference>
<accession>A0ABQ5IC56</accession>
<feature type="region of interest" description="Disordered" evidence="1">
    <location>
        <begin position="686"/>
        <end position="715"/>
    </location>
</feature>
<keyword evidence="4" id="KW-1185">Reference proteome</keyword>
<keyword evidence="3" id="KW-0548">Nucleotidyltransferase</keyword>
<sequence>MAPFVDCIELLAMMVQSRSFACQHILGTFFEIFPIEFVHNPNPKRVLRYFLFRPTLLDPGYRNETLGSNLKIGFVVVVDFVVCFEKFVEMQEKLVVEIEEKLALPPEEVLDLLSLVDLLYLPSVLSTFRTPDSWVWSLNPAVGFTVASVRKFALNKLPTRVNLDRKGIDVDSTLCPICGDDVETIHRLFFTCEMARVLWANLACWWDLDVPFCSSFSDWICWLDSSHLSAKGKLFLDGVGGTVLWTIWNYRNRLIFSVDPPKKASLWDFIVLQSFLWISSRNPKFSFSCVSEENDSAFCGSFSDGVEEIYGYLGLDIQTKPKRCLMINFLKKIYNGLPRDEFVEKDVSADKDVTDKDNIGDKFPIHDPTVKWKLMRPVLVNNPRRLLAKCCRDAKDRKCPFRLWASWMQNERSFQIKKLNDEHSCSRTYEYGTLITTRRGKMKALEQYETCLEDHYGKLWSYAAEILNSNPGSTCKMSVDSMPDGKNYFSSVENRINWGIIEAAKQVMPMAEHRQCARHIYANFRKKYTGVLYRNLFWQAAKATYPQCLDGEKVIKFLYAVRNGDFLSQRMREKHEKWNDGICPNIKKKLEIVPNVMITVIALYLEVIASGQTSFEVRNGYEGFKAAIIPPNKGPEIMCLGHNQRSCPTKTEGTTSVEAVTGTGEDVTESVGLLCASGGAMGRGGKVSARGGKVSARGGKVSARGGKVSATPSTPDSARLLVSSSMNGLRTVNGKVVSSRGRGDGSKSRMYPHGIRPIGFGVSWDPIDGQTMLGDSMGIPRPAWPEGITPQDCIIEAATQSEIAISQSPPVESQEQEAPMQEQPVQEQPLQEQPVQRRPVQQPVQRKSERIAQILFNKPPTPGPGLDPDDAISIE</sequence>
<protein>
    <submittedName>
        <fullName evidence="3">RNA-directed DNA polymerase, eukaryota, reverse transcriptase zinc-binding domain protein</fullName>
    </submittedName>
</protein>
<dbReference type="PANTHER" id="PTHR31973:SF189">
    <property type="entry name" value="TRANSPOSASE, MUDR, PLANT, MULE TRANSPOSASE DOMAIN PROTEIN-RELATED"/>
    <property type="match status" value="1"/>
</dbReference>
<evidence type="ECO:0000259" key="2">
    <source>
        <dbReference type="Pfam" id="PF13966"/>
    </source>
</evidence>
<gene>
    <name evidence="3" type="ORF">Tco_1092471</name>
</gene>
<evidence type="ECO:0000313" key="4">
    <source>
        <dbReference type="Proteomes" id="UP001151760"/>
    </source>
</evidence>
<keyword evidence="3" id="KW-0808">Transferase</keyword>
<reference evidence="3" key="2">
    <citation type="submission" date="2022-01" db="EMBL/GenBank/DDBJ databases">
        <authorList>
            <person name="Yamashiro T."/>
            <person name="Shiraishi A."/>
            <person name="Satake H."/>
            <person name="Nakayama K."/>
        </authorList>
    </citation>
    <scope>NUCLEOTIDE SEQUENCE</scope>
</reference>
<feature type="domain" description="Reverse transcriptase zinc-binding" evidence="2">
    <location>
        <begin position="150"/>
        <end position="199"/>
    </location>
</feature>
<keyword evidence="3" id="KW-0695">RNA-directed DNA polymerase</keyword>